<reference evidence="4" key="1">
    <citation type="journal article" date="2023" name="PLoS Negl. Trop. Dis.">
        <title>A genome sequence for Biomphalaria pfeifferi, the major vector snail for the human-infecting parasite Schistosoma mansoni.</title>
        <authorList>
            <person name="Bu L."/>
            <person name="Lu L."/>
            <person name="Laidemitt M.R."/>
            <person name="Zhang S.M."/>
            <person name="Mutuku M."/>
            <person name="Mkoji G."/>
            <person name="Steinauer M."/>
            <person name="Loker E.S."/>
        </authorList>
    </citation>
    <scope>NUCLEOTIDE SEQUENCE</scope>
    <source>
        <strain evidence="4">KasaAsao</strain>
    </source>
</reference>
<evidence type="ECO:0000313" key="4">
    <source>
        <dbReference type="EMBL" id="KAK0070453.1"/>
    </source>
</evidence>
<feature type="domain" description="UMA" evidence="3">
    <location>
        <begin position="21"/>
        <end position="66"/>
    </location>
</feature>
<dbReference type="PANTHER" id="PTHR15960">
    <property type="entry name" value="LD44032P"/>
    <property type="match status" value="1"/>
</dbReference>
<dbReference type="InterPro" id="IPR038870">
    <property type="entry name" value="UBAP1"/>
</dbReference>
<dbReference type="PANTHER" id="PTHR15960:SF5">
    <property type="entry name" value="LD44032P"/>
    <property type="match status" value="1"/>
</dbReference>
<dbReference type="InterPro" id="IPR009060">
    <property type="entry name" value="UBA-like_sf"/>
</dbReference>
<keyword evidence="5" id="KW-1185">Reference proteome</keyword>
<dbReference type="GO" id="GO:0000813">
    <property type="term" value="C:ESCRT I complex"/>
    <property type="evidence" value="ECO:0007669"/>
    <property type="project" value="InterPro"/>
</dbReference>
<accession>A0AAD8CD31</accession>
<evidence type="ECO:0000259" key="2">
    <source>
        <dbReference type="PROSITE" id="PS50030"/>
    </source>
</evidence>
<feature type="region of interest" description="Disordered" evidence="1">
    <location>
        <begin position="200"/>
        <end position="223"/>
    </location>
</feature>
<dbReference type="Proteomes" id="UP001233172">
    <property type="component" value="Unassembled WGS sequence"/>
</dbReference>
<feature type="compositionally biased region" description="Polar residues" evidence="1">
    <location>
        <begin position="350"/>
        <end position="370"/>
    </location>
</feature>
<reference evidence="4" key="2">
    <citation type="submission" date="2023-04" db="EMBL/GenBank/DDBJ databases">
        <authorList>
            <person name="Bu L."/>
            <person name="Lu L."/>
            <person name="Laidemitt M.R."/>
            <person name="Zhang S.M."/>
            <person name="Mutuku M."/>
            <person name="Mkoji G."/>
            <person name="Steinauer M."/>
            <person name="Loker E.S."/>
        </authorList>
    </citation>
    <scope>NUCLEOTIDE SEQUENCE</scope>
    <source>
        <strain evidence="4">KasaAsao</strain>
        <tissue evidence="4">Whole Snail</tissue>
    </source>
</reference>
<evidence type="ECO:0000256" key="1">
    <source>
        <dbReference type="SAM" id="MobiDB-lite"/>
    </source>
</evidence>
<feature type="region of interest" description="Disordered" evidence="1">
    <location>
        <begin position="350"/>
        <end position="379"/>
    </location>
</feature>
<organism evidence="4 5">
    <name type="scientific">Biomphalaria pfeifferi</name>
    <name type="common">Bloodfluke planorb</name>
    <name type="synonym">Freshwater snail</name>
    <dbReference type="NCBI Taxonomy" id="112525"/>
    <lineage>
        <taxon>Eukaryota</taxon>
        <taxon>Metazoa</taxon>
        <taxon>Spiralia</taxon>
        <taxon>Lophotrochozoa</taxon>
        <taxon>Mollusca</taxon>
        <taxon>Gastropoda</taxon>
        <taxon>Heterobranchia</taxon>
        <taxon>Euthyneura</taxon>
        <taxon>Panpulmonata</taxon>
        <taxon>Hygrophila</taxon>
        <taxon>Lymnaeoidea</taxon>
        <taxon>Planorbidae</taxon>
        <taxon>Biomphalaria</taxon>
    </lineage>
</organism>
<evidence type="ECO:0000259" key="3">
    <source>
        <dbReference type="PROSITE" id="PS51497"/>
    </source>
</evidence>
<dbReference type="InterPro" id="IPR015940">
    <property type="entry name" value="UBA"/>
</dbReference>
<feature type="domain" description="UBA" evidence="2">
    <location>
        <begin position="510"/>
        <end position="550"/>
    </location>
</feature>
<dbReference type="InterPro" id="IPR042575">
    <property type="entry name" value="UBAP1_C"/>
</dbReference>
<dbReference type="Gene3D" id="1.20.120.1920">
    <property type="entry name" value="UBAP1 SOUBA domain"/>
    <property type="match status" value="1"/>
</dbReference>
<comment type="caution">
    <text evidence="4">The sequence shown here is derived from an EMBL/GenBank/DDBJ whole genome shotgun (WGS) entry which is preliminary data.</text>
</comment>
<dbReference type="EMBL" id="JASAOG010000001">
    <property type="protein sequence ID" value="KAK0070453.1"/>
    <property type="molecule type" value="Genomic_DNA"/>
</dbReference>
<proteinExistence type="predicted"/>
<name>A0AAD8CD31_BIOPF</name>
<dbReference type="GO" id="GO:0043162">
    <property type="term" value="P:ubiquitin-dependent protein catabolic process via the multivesicular body sorting pathway"/>
    <property type="evidence" value="ECO:0007669"/>
    <property type="project" value="InterPro"/>
</dbReference>
<sequence length="622" mass="68127">MEERSYSSLSRHGLASSYSYLDGVPFKISVNFRQPPQVITLSEIMRSNVQTASNLDYNFEIEEGVLRWAQAKTEAAMKHAALQEQKEIKENPSVQSEQSIGDQSQEIRELDLSMVPRDIPSTATQRPAVLPKPVLAAKSLTEAGTILKPIPIHPTVVKKSEQADTNSKFDVSMFESEADPFDNLELQTINDFEELKVVLDSSSRNSNPESTVQSDSPTKKEEEISSLYDVATVLPELVDSNVPENTSLVNTIEAENLVVNLVPETNVSEDVSPPSYPHEADEYVETSGHHNGVHKSSSPTNWALTTSLVADSSSKLPSVGCNKLLKSVLPPISNSTNIASDDCKPCTEPFTQPTHPPTHISTSNSFNHTPANGVLGNADQSSNLSAEVSRLDKLLIPPAVAAKPLLKNRHSGVRMWSSVGTTTETSSLDDRSCTTQTLTSPYSRYHMFTSDIELSKSTSDISQKCLNPLPLQTNSVSVPWNKHRPLPPPPSTSGHSKSLGLSDPYQSLSKADQQFVDSLITMGFPKARVSRAVAQFGQDEKEVLDHLLAVDQLVEKKFAPVFVESALQTFKNDMVKNDMVKAEKFLSLLSLFEELGFSGDKIKEALIATDLDHDKSLDILTA</sequence>
<feature type="region of interest" description="Disordered" evidence="1">
    <location>
        <begin position="476"/>
        <end position="502"/>
    </location>
</feature>
<dbReference type="SUPFAM" id="SSF46934">
    <property type="entry name" value="UBA-like"/>
    <property type="match status" value="1"/>
</dbReference>
<feature type="compositionally biased region" description="Polar residues" evidence="1">
    <location>
        <begin position="200"/>
        <end position="216"/>
    </location>
</feature>
<dbReference type="PROSITE" id="PS50030">
    <property type="entry name" value="UBA"/>
    <property type="match status" value="1"/>
</dbReference>
<dbReference type="InterPro" id="IPR023340">
    <property type="entry name" value="UMA"/>
</dbReference>
<evidence type="ECO:0000313" key="5">
    <source>
        <dbReference type="Proteomes" id="UP001233172"/>
    </source>
</evidence>
<protein>
    <submittedName>
        <fullName evidence="4">Ubiquitin-associated protein 1</fullName>
    </submittedName>
</protein>
<gene>
    <name evidence="4" type="ORF">Bpfe_000436</name>
</gene>
<dbReference type="AlphaFoldDB" id="A0AAD8CD31"/>
<dbReference type="GO" id="GO:0043130">
    <property type="term" value="F:ubiquitin binding"/>
    <property type="evidence" value="ECO:0007669"/>
    <property type="project" value="InterPro"/>
</dbReference>
<dbReference type="PROSITE" id="PS51497">
    <property type="entry name" value="UMA"/>
    <property type="match status" value="1"/>
</dbReference>